<dbReference type="Gene3D" id="1.10.287.570">
    <property type="entry name" value="Helical hairpin bin"/>
    <property type="match status" value="1"/>
</dbReference>
<dbReference type="PANTHER" id="PTHR11453:SF20">
    <property type="entry name" value="ELECTROGENIC SODIUM BICARBONATE COTRANSPORTER 4"/>
    <property type="match status" value="1"/>
</dbReference>
<keyword evidence="9 13" id="KW-0472">Membrane</keyword>
<dbReference type="SUPFAM" id="SSF55804">
    <property type="entry name" value="Phoshotransferase/anion transport protein"/>
    <property type="match status" value="1"/>
</dbReference>
<evidence type="ECO:0000256" key="4">
    <source>
        <dbReference type="ARBA" id="ARBA00022475"/>
    </source>
</evidence>
<evidence type="ECO:0000259" key="16">
    <source>
        <dbReference type="Pfam" id="PF07565"/>
    </source>
</evidence>
<proteinExistence type="inferred from homology"/>
<dbReference type="GO" id="GO:0005452">
    <property type="term" value="F:solute:inorganic anion antiporter activity"/>
    <property type="evidence" value="ECO:0007669"/>
    <property type="project" value="InterPro"/>
</dbReference>
<dbReference type="GO" id="GO:0008509">
    <property type="term" value="F:monoatomic anion transmembrane transporter activity"/>
    <property type="evidence" value="ECO:0007669"/>
    <property type="project" value="InterPro"/>
</dbReference>
<dbReference type="Pfam" id="PF00955">
    <property type="entry name" value="HCO3_cotransp"/>
    <property type="match status" value="1"/>
</dbReference>
<dbReference type="NCBIfam" id="TIGR00834">
    <property type="entry name" value="ae"/>
    <property type="match status" value="1"/>
</dbReference>
<dbReference type="InParanoid" id="A0A3P8W3Z9"/>
<evidence type="ECO:0000256" key="7">
    <source>
        <dbReference type="ARBA" id="ARBA00023053"/>
    </source>
</evidence>
<dbReference type="AlphaFoldDB" id="A0A3P8W3Z9"/>
<feature type="compositionally biased region" description="Basic and acidic residues" evidence="14">
    <location>
        <begin position="921"/>
        <end position="941"/>
    </location>
</feature>
<feature type="transmembrane region" description="Helical" evidence="13">
    <location>
        <begin position="728"/>
        <end position="752"/>
    </location>
</feature>
<dbReference type="GO" id="GO:0016323">
    <property type="term" value="C:basolateral plasma membrane"/>
    <property type="evidence" value="ECO:0007669"/>
    <property type="project" value="UniProtKB-SubCell"/>
</dbReference>
<dbReference type="Proteomes" id="UP000265120">
    <property type="component" value="Chromosome Z"/>
</dbReference>
<dbReference type="Pfam" id="PF07565">
    <property type="entry name" value="Band_3_cyto"/>
    <property type="match status" value="1"/>
</dbReference>
<dbReference type="STRING" id="244447.ENSCSEP00000021252"/>
<dbReference type="PROSITE" id="PS00018">
    <property type="entry name" value="EF_HAND_1"/>
    <property type="match status" value="1"/>
</dbReference>
<keyword evidence="8 13" id="KW-0406">Ion transport</keyword>
<evidence type="ECO:0000256" key="1">
    <source>
        <dbReference type="ARBA" id="ARBA00004554"/>
    </source>
</evidence>
<dbReference type="OMA" id="IGLTPFW"/>
<keyword evidence="10" id="KW-0739">Sodium transport</keyword>
<evidence type="ECO:0000256" key="14">
    <source>
        <dbReference type="SAM" id="MobiDB-lite"/>
    </source>
</evidence>
<dbReference type="InterPro" id="IPR018247">
    <property type="entry name" value="EF_Hand_1_Ca_BS"/>
</dbReference>
<reference evidence="17" key="3">
    <citation type="submission" date="2025-09" db="UniProtKB">
        <authorList>
            <consortium name="Ensembl"/>
        </authorList>
    </citation>
    <scope>IDENTIFICATION</scope>
</reference>
<evidence type="ECO:0000256" key="9">
    <source>
        <dbReference type="ARBA" id="ARBA00023136"/>
    </source>
</evidence>
<evidence type="ECO:0000256" key="8">
    <source>
        <dbReference type="ARBA" id="ARBA00023065"/>
    </source>
</evidence>
<comment type="catalytic activity">
    <reaction evidence="11">
        <text>3 hydrogencarbonate(out) + Na(+)(out) = 3 hydrogencarbonate(in) + Na(+)(in)</text>
        <dbReference type="Rhea" id="RHEA:72219"/>
        <dbReference type="ChEBI" id="CHEBI:17544"/>
        <dbReference type="ChEBI" id="CHEBI:29101"/>
    </reaction>
</comment>
<evidence type="ECO:0000259" key="15">
    <source>
        <dbReference type="Pfam" id="PF00955"/>
    </source>
</evidence>
<comment type="subcellular location">
    <subcellularLocation>
        <location evidence="1">Basolateral cell membrane</location>
        <topology evidence="1">Multi-pass membrane protein</topology>
    </subcellularLocation>
    <subcellularLocation>
        <location evidence="13">Membrane</location>
        <topology evidence="13">Multi-pass membrane protein</topology>
    </subcellularLocation>
</comment>
<dbReference type="PANTHER" id="PTHR11453">
    <property type="entry name" value="ANION EXCHANGE PROTEIN"/>
    <property type="match status" value="1"/>
</dbReference>
<dbReference type="GeneTree" id="ENSGT00940000157488"/>
<feature type="transmembrane region" description="Helical" evidence="13">
    <location>
        <begin position="602"/>
        <end position="620"/>
    </location>
</feature>
<feature type="domain" description="Bicarbonate transporter-like transmembrane" evidence="15">
    <location>
        <begin position="347"/>
        <end position="916"/>
    </location>
</feature>
<dbReference type="InterPro" id="IPR003020">
    <property type="entry name" value="HCO3_transpt_euk"/>
</dbReference>
<evidence type="ECO:0000256" key="13">
    <source>
        <dbReference type="RuleBase" id="RU362035"/>
    </source>
</evidence>
<evidence type="ECO:0000313" key="18">
    <source>
        <dbReference type="Proteomes" id="UP000265120"/>
    </source>
</evidence>
<sequence>MDTLQREGDELEWKESARWVKFEEKVEEGGERWSKPHVSTLSLHSLFELRTCLQTGTVLLDLEGYSLPQIVDDIIERQIEEGMISADLRDKISFVLLRKHRHQTKKPIHRSLADIGKSSSSNSQYTVAVGNCYLYLPNYIQIDSFWCHAQSRSMNDIADTPNPDQLRNKFIKKIPRDAEASNVLVGEVDFLNKPFVAFVRLAQATTLGGLTEVPVPTRFLFILLGPQGKAKSYNEIGRAIATLMVDDLFSDVAYKARDREDLIAGIDEFLDEVIVLPPGEWDPKIRIEPPKKVPSADKRKSVFSLNEQGQMNGTAGVGVGGGGGGLASDEEMPVQHELGEELAFTGRFCGGLWLDIKRKLPWLPSDFYEGFHIQSISAVLFIYLGCITNAITFGGLLGDATENYQGVMESFLGTALAGSVFCLFGGQPLIILSSTGPILIFEKLLFDFSKSNSIDYMELRLWIGIHSCIQCLILVATDASYIIKYMTRFTEEGFSSLISFIFISDAIKKMVGSFKYYPINTDFKPDYVTAYKCEILSAVFSLLCIFTLPSLSSVPLWNISSHLCYKFSSCLSVFTFPSMSKKECLKYGGSLVGKSCKYVPDLALMSFILFFGTYSMTITLKKFKFSRYFPTKLRKLISDFAIFMSIMTFVGLDMLIGLKTPKLIVPTEFKPTRPDRGWLVMPFGKNPWWVYLASFVPALLVTILIFMDQQISAVIVNRKENKLKKGCGYHLDLFWVGILMVTCSFMGLPWYVAATVISIAHIDSLKMESESSAPGEQPQFLGVREQRMTGILVFALTGVSIFLAPVLKFIPMPVLYGVFLYMGVASLSGIQFWDRIKLYMMPAKHQPDFSYLRHVPLRRVHLFTLIQITCLAVLWILKSTFLAIIFPVMILGLMLVRKMLDMVFSQHDLAWLDDLLPEKEKKKKDEDKKNGKEKEKKSKPDDNEDEVGNLSFCCPL</sequence>
<evidence type="ECO:0000256" key="11">
    <source>
        <dbReference type="ARBA" id="ARBA00035820"/>
    </source>
</evidence>
<dbReference type="GO" id="GO:0051453">
    <property type="term" value="P:regulation of intracellular pH"/>
    <property type="evidence" value="ECO:0007669"/>
    <property type="project" value="TreeGrafter"/>
</dbReference>
<reference evidence="17" key="2">
    <citation type="submission" date="2025-08" db="UniProtKB">
        <authorList>
            <consortium name="Ensembl"/>
        </authorList>
    </citation>
    <scope>IDENTIFICATION</scope>
</reference>
<keyword evidence="7" id="KW-0915">Sodium</keyword>
<feature type="transmembrane region" description="Helical" evidence="13">
    <location>
        <begin position="688"/>
        <end position="707"/>
    </location>
</feature>
<evidence type="ECO:0000256" key="12">
    <source>
        <dbReference type="ARBA" id="ARBA00036309"/>
    </source>
</evidence>
<feature type="transmembrane region" description="Helical" evidence="13">
    <location>
        <begin position="461"/>
        <end position="483"/>
    </location>
</feature>
<dbReference type="Gene3D" id="3.40.930.10">
    <property type="entry name" value="Mannitol-specific EII, Chain A"/>
    <property type="match status" value="1"/>
</dbReference>
<dbReference type="InterPro" id="IPR013769">
    <property type="entry name" value="Band3_cytoplasmic_dom"/>
</dbReference>
<keyword evidence="6 13" id="KW-1133">Transmembrane helix</keyword>
<evidence type="ECO:0000256" key="5">
    <source>
        <dbReference type="ARBA" id="ARBA00022692"/>
    </source>
</evidence>
<keyword evidence="3 13" id="KW-0813">Transport</keyword>
<dbReference type="Ensembl" id="ENSCSET00000021526.1">
    <property type="protein sequence ID" value="ENSCSEP00000021252.1"/>
    <property type="gene ID" value="ENSCSEG00000013560.1"/>
</dbReference>
<feature type="domain" description="Band 3 cytoplasmic" evidence="16">
    <location>
        <begin position="3"/>
        <end position="283"/>
    </location>
</feature>
<keyword evidence="18" id="KW-1185">Reference proteome</keyword>
<feature type="transmembrane region" description="Helical" evidence="13">
    <location>
        <begin position="814"/>
        <end position="833"/>
    </location>
</feature>
<evidence type="ECO:0000256" key="3">
    <source>
        <dbReference type="ARBA" id="ARBA00022448"/>
    </source>
</evidence>
<protein>
    <recommendedName>
        <fullName evidence="13">Anion exchange protein</fullName>
    </recommendedName>
</protein>
<evidence type="ECO:0000313" key="17">
    <source>
        <dbReference type="Ensembl" id="ENSCSEP00000021252.1"/>
    </source>
</evidence>
<name>A0A3P8W3Z9_CYNSE</name>
<evidence type="ECO:0000256" key="6">
    <source>
        <dbReference type="ARBA" id="ARBA00022989"/>
    </source>
</evidence>
<dbReference type="PRINTS" id="PR01231">
    <property type="entry name" value="HCO3TRNSPORT"/>
</dbReference>
<feature type="transmembrane region" description="Helical" evidence="13">
    <location>
        <begin position="528"/>
        <end position="548"/>
    </location>
</feature>
<accession>A0A3P8W3Z9</accession>
<dbReference type="FunFam" id="1.10.287.570:FF:000001">
    <property type="entry name" value="Anion exchange protein"/>
    <property type="match status" value="1"/>
</dbReference>
<keyword evidence="4" id="KW-1003">Cell membrane</keyword>
<dbReference type="PRINTS" id="PR01232">
    <property type="entry name" value="NAHCO3TRSPRT"/>
</dbReference>
<comment type="similarity">
    <text evidence="2 13">Belongs to the anion exchanger (TC 2.A.31) family.</text>
</comment>
<keyword evidence="5 13" id="KW-0812">Transmembrane</keyword>
<evidence type="ECO:0000256" key="2">
    <source>
        <dbReference type="ARBA" id="ARBA00010993"/>
    </source>
</evidence>
<dbReference type="FunFam" id="3.40.930.10:FF:000002">
    <property type="entry name" value="Anion exchange protein"/>
    <property type="match status" value="1"/>
</dbReference>
<dbReference type="InterPro" id="IPR016152">
    <property type="entry name" value="PTrfase/Anion_transptr"/>
</dbReference>
<organism evidence="17 18">
    <name type="scientific">Cynoglossus semilaevis</name>
    <name type="common">Tongue sole</name>
    <dbReference type="NCBI Taxonomy" id="244447"/>
    <lineage>
        <taxon>Eukaryota</taxon>
        <taxon>Metazoa</taxon>
        <taxon>Chordata</taxon>
        <taxon>Craniata</taxon>
        <taxon>Vertebrata</taxon>
        <taxon>Euteleostomi</taxon>
        <taxon>Actinopterygii</taxon>
        <taxon>Neopterygii</taxon>
        <taxon>Teleostei</taxon>
        <taxon>Neoteleostei</taxon>
        <taxon>Acanthomorphata</taxon>
        <taxon>Carangaria</taxon>
        <taxon>Pleuronectiformes</taxon>
        <taxon>Pleuronectoidei</taxon>
        <taxon>Cynoglossidae</taxon>
        <taxon>Cynoglossinae</taxon>
        <taxon>Cynoglossus</taxon>
    </lineage>
</organism>
<dbReference type="GO" id="GO:0008510">
    <property type="term" value="F:sodium:bicarbonate symporter activity"/>
    <property type="evidence" value="ECO:0007669"/>
    <property type="project" value="TreeGrafter"/>
</dbReference>
<dbReference type="InterPro" id="IPR003024">
    <property type="entry name" value="Na/HCO3_transpt"/>
</dbReference>
<feature type="transmembrane region" description="Helical" evidence="13">
    <location>
        <begin position="788"/>
        <end position="807"/>
    </location>
</feature>
<dbReference type="InterPro" id="IPR011531">
    <property type="entry name" value="HCO3_transpt-like_TM_dom"/>
</dbReference>
<evidence type="ECO:0000256" key="10">
    <source>
        <dbReference type="ARBA" id="ARBA00023201"/>
    </source>
</evidence>
<comment type="catalytic activity">
    <reaction evidence="12">
        <text>2 hydrogencarbonate(out) + Na(+)(out) = 2 hydrogencarbonate(in) + Na(+)(in)</text>
        <dbReference type="Rhea" id="RHEA:72215"/>
        <dbReference type="ChEBI" id="CHEBI:17544"/>
        <dbReference type="ChEBI" id="CHEBI:29101"/>
    </reaction>
</comment>
<reference evidence="17 18" key="1">
    <citation type="journal article" date="2014" name="Nat. Genet.">
        <title>Whole-genome sequence of a flatfish provides insights into ZW sex chromosome evolution and adaptation to a benthic lifestyle.</title>
        <authorList>
            <person name="Chen S."/>
            <person name="Zhang G."/>
            <person name="Shao C."/>
            <person name="Huang Q."/>
            <person name="Liu G."/>
            <person name="Zhang P."/>
            <person name="Song W."/>
            <person name="An N."/>
            <person name="Chalopin D."/>
            <person name="Volff J.N."/>
            <person name="Hong Y."/>
            <person name="Li Q."/>
            <person name="Sha Z."/>
            <person name="Zhou H."/>
            <person name="Xie M."/>
            <person name="Yu Q."/>
            <person name="Liu Y."/>
            <person name="Xiang H."/>
            <person name="Wang N."/>
            <person name="Wu K."/>
            <person name="Yang C."/>
            <person name="Zhou Q."/>
            <person name="Liao X."/>
            <person name="Yang L."/>
            <person name="Hu Q."/>
            <person name="Zhang J."/>
            <person name="Meng L."/>
            <person name="Jin L."/>
            <person name="Tian Y."/>
            <person name="Lian J."/>
            <person name="Yang J."/>
            <person name="Miao G."/>
            <person name="Liu S."/>
            <person name="Liang Z."/>
            <person name="Yan F."/>
            <person name="Li Y."/>
            <person name="Sun B."/>
            <person name="Zhang H."/>
            <person name="Zhang J."/>
            <person name="Zhu Y."/>
            <person name="Du M."/>
            <person name="Zhao Y."/>
            <person name="Schartl M."/>
            <person name="Tang Q."/>
            <person name="Wang J."/>
        </authorList>
    </citation>
    <scope>NUCLEOTIDE SEQUENCE</scope>
</reference>
<feature type="region of interest" description="Disordered" evidence="14">
    <location>
        <begin position="921"/>
        <end position="956"/>
    </location>
</feature>
<feature type="transmembrane region" description="Helical" evidence="13">
    <location>
        <begin position="640"/>
        <end position="658"/>
    </location>
</feature>
<feature type="transmembrane region" description="Helical" evidence="13">
    <location>
        <begin position="378"/>
        <end position="397"/>
    </location>
</feature>
<feature type="transmembrane region" description="Helical" evidence="13">
    <location>
        <begin position="417"/>
        <end position="441"/>
    </location>
</feature>
<feature type="transmembrane region" description="Helical" evidence="13">
    <location>
        <begin position="865"/>
        <end position="896"/>
    </location>
</feature>